<dbReference type="PATRIC" id="fig|1121305.3.peg.993"/>
<dbReference type="PIRSF" id="PIRSF003095">
    <property type="entry name" value="Trigger_factor"/>
    <property type="match status" value="1"/>
</dbReference>
<dbReference type="SUPFAM" id="SSF54534">
    <property type="entry name" value="FKBP-like"/>
    <property type="match status" value="1"/>
</dbReference>
<dbReference type="InterPro" id="IPR008880">
    <property type="entry name" value="Trigger_fac_C"/>
</dbReference>
<dbReference type="PROSITE" id="PS50059">
    <property type="entry name" value="FKBP_PPIASE"/>
    <property type="match status" value="1"/>
</dbReference>
<dbReference type="GO" id="GO:0051083">
    <property type="term" value="P:'de novo' cotranslational protein folding"/>
    <property type="evidence" value="ECO:0007669"/>
    <property type="project" value="TreeGrafter"/>
</dbReference>
<dbReference type="GO" id="GO:0015031">
    <property type="term" value="P:protein transport"/>
    <property type="evidence" value="ECO:0007669"/>
    <property type="project" value="UniProtKB-UniRule"/>
</dbReference>
<dbReference type="GO" id="GO:0051301">
    <property type="term" value="P:cell division"/>
    <property type="evidence" value="ECO:0007669"/>
    <property type="project" value="UniProtKB-KW"/>
</dbReference>
<comment type="catalytic activity">
    <reaction evidence="1 12 13">
        <text>[protein]-peptidylproline (omega=180) = [protein]-peptidylproline (omega=0)</text>
        <dbReference type="Rhea" id="RHEA:16237"/>
        <dbReference type="Rhea" id="RHEA-COMP:10747"/>
        <dbReference type="Rhea" id="RHEA-COMP:10748"/>
        <dbReference type="ChEBI" id="CHEBI:83833"/>
        <dbReference type="ChEBI" id="CHEBI:83834"/>
        <dbReference type="EC" id="5.2.1.8"/>
    </reaction>
</comment>
<dbReference type="SUPFAM" id="SSF109998">
    <property type="entry name" value="Triger factor/SurA peptide-binding domain-like"/>
    <property type="match status" value="1"/>
</dbReference>
<evidence type="ECO:0000256" key="2">
    <source>
        <dbReference type="ARBA" id="ARBA00005464"/>
    </source>
</evidence>
<dbReference type="EMBL" id="LTBB01000004">
    <property type="protein sequence ID" value="KYH29246.1"/>
    <property type="molecule type" value="Genomic_DNA"/>
</dbReference>
<dbReference type="InterPro" id="IPR036611">
    <property type="entry name" value="Trigger_fac_ribosome-bd_sf"/>
</dbReference>
<keyword evidence="12" id="KW-0963">Cytoplasm</keyword>
<reference evidence="17 18" key="1">
    <citation type="submission" date="2016-02" db="EMBL/GenBank/DDBJ databases">
        <title>Genome sequence of Clostridium colicanis DSM 13634.</title>
        <authorList>
            <person name="Poehlein A."/>
            <person name="Daniel R."/>
        </authorList>
    </citation>
    <scope>NUCLEOTIDE SEQUENCE [LARGE SCALE GENOMIC DNA]</scope>
    <source>
        <strain evidence="17 18">DSM 13634</strain>
    </source>
</reference>
<evidence type="ECO:0000256" key="12">
    <source>
        <dbReference type="HAMAP-Rule" id="MF_00303"/>
    </source>
</evidence>
<comment type="domain">
    <text evidence="12">Consists of 3 domains; the N-terminus binds the ribosome, the middle domain has PPIase activity, while the C-terminus has intrinsic chaperone activity on its own.</text>
</comment>
<evidence type="ECO:0000256" key="4">
    <source>
        <dbReference type="ARBA" id="ARBA00016902"/>
    </source>
</evidence>
<dbReference type="Pfam" id="PF00254">
    <property type="entry name" value="FKBP_C"/>
    <property type="match status" value="1"/>
</dbReference>
<evidence type="ECO:0000256" key="5">
    <source>
        <dbReference type="ARBA" id="ARBA00022618"/>
    </source>
</evidence>
<evidence type="ECO:0000256" key="8">
    <source>
        <dbReference type="ARBA" id="ARBA00023235"/>
    </source>
</evidence>
<dbReference type="InterPro" id="IPR005215">
    <property type="entry name" value="Trig_fac"/>
</dbReference>
<comment type="function">
    <text evidence="10 12">Involved in protein export. Acts as a chaperone by maintaining the newly synthesized protein in an open conformation. Functions as a peptidyl-prolyl cis-trans isomerase.</text>
</comment>
<evidence type="ECO:0000256" key="15">
    <source>
        <dbReference type="SAM" id="Coils"/>
    </source>
</evidence>
<evidence type="ECO:0000256" key="1">
    <source>
        <dbReference type="ARBA" id="ARBA00000971"/>
    </source>
</evidence>
<dbReference type="Gene3D" id="3.10.50.40">
    <property type="match status" value="1"/>
</dbReference>
<evidence type="ECO:0000256" key="10">
    <source>
        <dbReference type="ARBA" id="ARBA00024849"/>
    </source>
</evidence>
<evidence type="ECO:0000256" key="11">
    <source>
        <dbReference type="ARBA" id="ARBA00029986"/>
    </source>
</evidence>
<dbReference type="FunFam" id="3.10.50.40:FF:000001">
    <property type="entry name" value="Trigger factor"/>
    <property type="match status" value="1"/>
</dbReference>
<evidence type="ECO:0000256" key="14">
    <source>
        <dbReference type="RuleBase" id="RU003914"/>
    </source>
</evidence>
<dbReference type="InterPro" id="IPR008881">
    <property type="entry name" value="Trigger_fac_ribosome-bd_bac"/>
</dbReference>
<dbReference type="HAMAP" id="MF_00303">
    <property type="entry name" value="Trigger_factor_Tig"/>
    <property type="match status" value="1"/>
</dbReference>
<evidence type="ECO:0000256" key="6">
    <source>
        <dbReference type="ARBA" id="ARBA00023110"/>
    </source>
</evidence>
<dbReference type="PANTHER" id="PTHR30560:SF3">
    <property type="entry name" value="TRIGGER FACTOR-LIKE PROTEIN TIG, CHLOROPLASTIC"/>
    <property type="match status" value="1"/>
</dbReference>
<dbReference type="InterPro" id="IPR027304">
    <property type="entry name" value="Trigger_fact/SurA_dom_sf"/>
</dbReference>
<evidence type="ECO:0000313" key="18">
    <source>
        <dbReference type="Proteomes" id="UP000075374"/>
    </source>
</evidence>
<gene>
    <name evidence="12 17" type="primary">tig</name>
    <name evidence="17" type="ORF">CLCOL_09790</name>
</gene>
<dbReference type="GO" id="GO:0043335">
    <property type="term" value="P:protein unfolding"/>
    <property type="evidence" value="ECO:0007669"/>
    <property type="project" value="TreeGrafter"/>
</dbReference>
<keyword evidence="18" id="KW-1185">Reference proteome</keyword>
<dbReference type="AlphaFoldDB" id="A0A151ANP4"/>
<dbReference type="EC" id="5.2.1.8" evidence="3 12"/>
<dbReference type="GO" id="GO:0043022">
    <property type="term" value="F:ribosome binding"/>
    <property type="evidence" value="ECO:0007669"/>
    <property type="project" value="TreeGrafter"/>
</dbReference>
<evidence type="ECO:0000256" key="7">
    <source>
        <dbReference type="ARBA" id="ARBA00023186"/>
    </source>
</evidence>
<dbReference type="SUPFAM" id="SSF102735">
    <property type="entry name" value="Trigger factor ribosome-binding domain"/>
    <property type="match status" value="1"/>
</dbReference>
<dbReference type="GO" id="GO:0044183">
    <property type="term" value="F:protein folding chaperone"/>
    <property type="evidence" value="ECO:0007669"/>
    <property type="project" value="TreeGrafter"/>
</dbReference>
<evidence type="ECO:0000256" key="13">
    <source>
        <dbReference type="PROSITE-ProRule" id="PRU00277"/>
    </source>
</evidence>
<dbReference type="Pfam" id="PF05697">
    <property type="entry name" value="Trigger_N"/>
    <property type="match status" value="1"/>
</dbReference>
<dbReference type="STRING" id="1121305.CLCOL_09790"/>
<evidence type="ECO:0000313" key="17">
    <source>
        <dbReference type="EMBL" id="KYH29246.1"/>
    </source>
</evidence>
<comment type="similarity">
    <text evidence="2 12 14">Belongs to the FKBP-type PPIase family. Tig subfamily.</text>
</comment>
<comment type="subcellular location">
    <subcellularLocation>
        <location evidence="12">Cytoplasm</location>
    </subcellularLocation>
    <text evidence="12">About half TF is bound to the ribosome near the polypeptide exit tunnel while the other half is free in the cytoplasm.</text>
</comment>
<sequence>MNTKIERVENNVVKLEITVDKEKFNEAIQKAYKNNVKKFNIPGFRKGKAPLSIIKRYYGEGVFYQDAINYCCEDTYPKAVEEHNLSPVDYPKIDIVEIGEGKDFVYTAEVTVKPEVKLDDYKGVEVKKNSYTVSDEDVEKQLKNMQEKNARISVKEEGAVEKGDIAIIDFKGYIDDVAFEGGEATDYSLEIGSGTFIDTFEDQLIGLKAGEEKDVKVTFPENYGREELNGKPAVFKVKVKEIKVKELPEIDDEFAKEVSEFDTLEELKNDIKQKLEESNRAREKAEYEEAVIGAVTDRAEVEIPKVMIDKEIDMMLKDLEMRLKYQGLDLESYYQYTNNTEEKVREYMKETAEKRVKTELVLEKIIKDENIVATDEEIKEKAMEMAKQYGGSEPEKLVDAIVKSQKEMLATQIVNEKAIKLLVDNSKEIA</sequence>
<keyword evidence="6 12" id="KW-0697">Rotamase</keyword>
<protein>
    <recommendedName>
        <fullName evidence="4 12">Trigger factor</fullName>
        <shortName evidence="12">TF</shortName>
        <ecNumber evidence="3 12">5.2.1.8</ecNumber>
    </recommendedName>
    <alternativeName>
        <fullName evidence="11 12">PPIase</fullName>
    </alternativeName>
</protein>
<keyword evidence="7 12" id="KW-0143">Chaperone</keyword>
<evidence type="ECO:0000259" key="16">
    <source>
        <dbReference type="PROSITE" id="PS50059"/>
    </source>
</evidence>
<proteinExistence type="inferred from homology"/>
<keyword evidence="15" id="KW-0175">Coiled coil</keyword>
<comment type="caution">
    <text evidence="17">The sequence shown here is derived from an EMBL/GenBank/DDBJ whole genome shotgun (WGS) entry which is preliminary data.</text>
</comment>
<dbReference type="GO" id="GO:0003755">
    <property type="term" value="F:peptidyl-prolyl cis-trans isomerase activity"/>
    <property type="evidence" value="ECO:0007669"/>
    <property type="project" value="UniProtKB-UniRule"/>
</dbReference>
<evidence type="ECO:0000256" key="3">
    <source>
        <dbReference type="ARBA" id="ARBA00013194"/>
    </source>
</evidence>
<dbReference type="NCBIfam" id="TIGR00115">
    <property type="entry name" value="tig"/>
    <property type="match status" value="1"/>
</dbReference>
<accession>A0A151ANP4</accession>
<keyword evidence="8 12" id="KW-0413">Isomerase</keyword>
<feature type="domain" description="PPIase FKBP-type" evidence="16">
    <location>
        <begin position="163"/>
        <end position="248"/>
    </location>
</feature>
<dbReference type="InterPro" id="IPR001179">
    <property type="entry name" value="PPIase_FKBP_dom"/>
</dbReference>
<feature type="coiled-coil region" evidence="15">
    <location>
        <begin position="261"/>
        <end position="288"/>
    </location>
</feature>
<dbReference type="InterPro" id="IPR046357">
    <property type="entry name" value="PPIase_dom_sf"/>
</dbReference>
<dbReference type="Gene3D" id="1.10.3120.10">
    <property type="entry name" value="Trigger factor, C-terminal domain"/>
    <property type="match status" value="1"/>
</dbReference>
<name>A0A151ANP4_9CLOT</name>
<dbReference type="Proteomes" id="UP000075374">
    <property type="component" value="Unassembled WGS sequence"/>
</dbReference>
<keyword evidence="5 12" id="KW-0132">Cell division</keyword>
<evidence type="ECO:0000256" key="9">
    <source>
        <dbReference type="ARBA" id="ARBA00023306"/>
    </source>
</evidence>
<dbReference type="Pfam" id="PF05698">
    <property type="entry name" value="Trigger_C"/>
    <property type="match status" value="1"/>
</dbReference>
<dbReference type="InterPro" id="IPR037041">
    <property type="entry name" value="Trigger_fac_C_sf"/>
</dbReference>
<dbReference type="Gene3D" id="3.30.70.1050">
    <property type="entry name" value="Trigger factor ribosome-binding domain"/>
    <property type="match status" value="1"/>
</dbReference>
<dbReference type="RefSeq" id="WP_061857873.1">
    <property type="nucleotide sequence ID" value="NZ_LTBB01000004.1"/>
</dbReference>
<dbReference type="GO" id="GO:0005737">
    <property type="term" value="C:cytoplasm"/>
    <property type="evidence" value="ECO:0007669"/>
    <property type="project" value="UniProtKB-SubCell"/>
</dbReference>
<organism evidence="17 18">
    <name type="scientific">Clostridium colicanis DSM 13634</name>
    <dbReference type="NCBI Taxonomy" id="1121305"/>
    <lineage>
        <taxon>Bacteria</taxon>
        <taxon>Bacillati</taxon>
        <taxon>Bacillota</taxon>
        <taxon>Clostridia</taxon>
        <taxon>Eubacteriales</taxon>
        <taxon>Clostridiaceae</taxon>
        <taxon>Clostridium</taxon>
    </lineage>
</organism>
<keyword evidence="9 12" id="KW-0131">Cell cycle</keyword>
<dbReference type="PANTHER" id="PTHR30560">
    <property type="entry name" value="TRIGGER FACTOR CHAPERONE AND PEPTIDYL-PROLYL CIS/TRANS ISOMERASE"/>
    <property type="match status" value="1"/>
</dbReference>